<dbReference type="PANTHER" id="PTHR10159">
    <property type="entry name" value="DUAL SPECIFICITY PROTEIN PHOSPHATASE"/>
    <property type="match status" value="1"/>
</dbReference>
<dbReference type="EMBL" id="CAJVPJ010001051">
    <property type="protein sequence ID" value="CAG8572855.1"/>
    <property type="molecule type" value="Genomic_DNA"/>
</dbReference>
<feature type="compositionally biased region" description="Polar residues" evidence="5">
    <location>
        <begin position="477"/>
        <end position="497"/>
    </location>
</feature>
<keyword evidence="3" id="KW-0378">Hydrolase</keyword>
<gene>
    <name evidence="8" type="ORF">POCULU_LOCUS6085</name>
</gene>
<dbReference type="GO" id="GO:0005737">
    <property type="term" value="C:cytoplasm"/>
    <property type="evidence" value="ECO:0007669"/>
    <property type="project" value="TreeGrafter"/>
</dbReference>
<sequence>MNSNQKRLYPFDSPTATSMLASVIEEPYFTASDVPLYKKMSLASSNINNTPNTALSSFKMPNTKIVTRPASPVSLLDVNSAYNNQSLDTFKKPPVSPGIRGRRQMKNLQLVVPPVRSSISAPSSPQLPQQTKQAAHGHNRRPSTPICIYQNKTGESHSNPSADPMVLISRTENAIAEELPYKDEPICILPHFYLGSELNAANREMLNRLNVEYILNVAMEVPNPYMMDIINNQKNSQYLQCQSISPGLSSSSSISSDSSYRTAVTSPIAPAIHASSPLPSDASCNRSNSLIKQSPSRPSSLSANLQSPDGPMGSGVPLTVPATDEFKAMKYKKYFWTHNQDNLISDFEHAFAYIDEARSAGRNILVHCQCGVSRSASLVIAYVMKTNRMTLNQAYEFVKDRSPYISPNMSLVYQLVDFEKTLKLNNTAAPQPSESRKSHSRNSSIESDLLLKGHRRSNSLSRPNSIIVDSPPRTPLIISSESLQPFSPNVGQQTTIKGDSGRFHVITATSLSTPTTPSPATPSPVTPSTASTLSPSTPSTGRSRRSSRPPPLSNKQSSSSLSAKSPNRTATTPLSPSFPQNSTPMVMDFPQFGQDPMFGFSYQNGDVSNVTGVMVGGNVAAEMFSKQTLDSIFSPTRASPPVTVTKFSDLWSDDE</sequence>
<feature type="region of interest" description="Disordered" evidence="5">
    <location>
        <begin position="115"/>
        <end position="143"/>
    </location>
</feature>
<feature type="compositionally biased region" description="Low complexity" evidence="5">
    <location>
        <begin position="553"/>
        <end position="567"/>
    </location>
</feature>
<dbReference type="GO" id="GO:0008330">
    <property type="term" value="F:protein tyrosine/threonine phosphatase activity"/>
    <property type="evidence" value="ECO:0007669"/>
    <property type="project" value="TreeGrafter"/>
</dbReference>
<dbReference type="InterPro" id="IPR029021">
    <property type="entry name" value="Prot-tyrosine_phosphatase-like"/>
</dbReference>
<feature type="compositionally biased region" description="Low complexity" evidence="5">
    <location>
        <begin position="526"/>
        <end position="541"/>
    </location>
</feature>
<feature type="compositionally biased region" description="Polar residues" evidence="5">
    <location>
        <begin position="282"/>
        <end position="307"/>
    </location>
</feature>
<dbReference type="GO" id="GO:0043409">
    <property type="term" value="P:negative regulation of MAPK cascade"/>
    <property type="evidence" value="ECO:0007669"/>
    <property type="project" value="TreeGrafter"/>
</dbReference>
<dbReference type="InterPro" id="IPR000387">
    <property type="entry name" value="Tyr_Pase_dom"/>
</dbReference>
<evidence type="ECO:0000256" key="3">
    <source>
        <dbReference type="ARBA" id="ARBA00022801"/>
    </source>
</evidence>
<dbReference type="InterPro" id="IPR000340">
    <property type="entry name" value="Dual-sp_phosphatase_cat-dom"/>
</dbReference>
<organism evidence="8 9">
    <name type="scientific">Paraglomus occultum</name>
    <dbReference type="NCBI Taxonomy" id="144539"/>
    <lineage>
        <taxon>Eukaryota</taxon>
        <taxon>Fungi</taxon>
        <taxon>Fungi incertae sedis</taxon>
        <taxon>Mucoromycota</taxon>
        <taxon>Glomeromycotina</taxon>
        <taxon>Glomeromycetes</taxon>
        <taxon>Paraglomerales</taxon>
        <taxon>Paraglomeraceae</taxon>
        <taxon>Paraglomus</taxon>
    </lineage>
</organism>
<dbReference type="PROSITE" id="PS50056">
    <property type="entry name" value="TYR_PHOSPHATASE_2"/>
    <property type="match status" value="1"/>
</dbReference>
<comment type="similarity">
    <text evidence="1">Belongs to the protein-tyrosine phosphatase family. Non-receptor class dual specificity subfamily.</text>
</comment>
<dbReference type="AlphaFoldDB" id="A0A9N9BP88"/>
<protein>
    <recommendedName>
        <fullName evidence="2">protein-tyrosine-phosphatase</fullName>
        <ecNumber evidence="2">3.1.3.48</ecNumber>
    </recommendedName>
</protein>
<dbReference type="PANTHER" id="PTHR10159:SF519">
    <property type="entry name" value="DUAL SPECIFICITY PROTEIN PHOSPHATASE MPK3"/>
    <property type="match status" value="1"/>
</dbReference>
<dbReference type="EC" id="3.1.3.48" evidence="2"/>
<dbReference type="GO" id="GO:0017017">
    <property type="term" value="F:MAP kinase tyrosine/serine/threonine phosphatase activity"/>
    <property type="evidence" value="ECO:0007669"/>
    <property type="project" value="TreeGrafter"/>
</dbReference>
<evidence type="ECO:0000256" key="5">
    <source>
        <dbReference type="SAM" id="MobiDB-lite"/>
    </source>
</evidence>
<dbReference type="PROSITE" id="PS50054">
    <property type="entry name" value="TYR_PHOSPHATASE_DUAL"/>
    <property type="match status" value="1"/>
</dbReference>
<dbReference type="Gene3D" id="3.90.190.10">
    <property type="entry name" value="Protein tyrosine phosphatase superfamily"/>
    <property type="match status" value="2"/>
</dbReference>
<dbReference type="Pfam" id="PF00782">
    <property type="entry name" value="DSPc"/>
    <property type="match status" value="1"/>
</dbReference>
<name>A0A9N9BP88_9GLOM</name>
<dbReference type="Proteomes" id="UP000789572">
    <property type="component" value="Unassembled WGS sequence"/>
</dbReference>
<dbReference type="PROSITE" id="PS00383">
    <property type="entry name" value="TYR_PHOSPHATASE_1"/>
    <property type="match status" value="1"/>
</dbReference>
<comment type="caution">
    <text evidence="8">The sequence shown here is derived from an EMBL/GenBank/DDBJ whole genome shotgun (WGS) entry which is preliminary data.</text>
</comment>
<dbReference type="SUPFAM" id="SSF52799">
    <property type="entry name" value="(Phosphotyrosine protein) phosphatases II"/>
    <property type="match status" value="1"/>
</dbReference>
<evidence type="ECO:0000256" key="4">
    <source>
        <dbReference type="ARBA" id="ARBA00022912"/>
    </source>
</evidence>
<feature type="domain" description="Tyrosine specific protein phosphatases" evidence="7">
    <location>
        <begin position="345"/>
        <end position="413"/>
    </location>
</feature>
<dbReference type="OrthoDB" id="2017893at2759"/>
<evidence type="ECO:0000256" key="1">
    <source>
        <dbReference type="ARBA" id="ARBA00008601"/>
    </source>
</evidence>
<evidence type="ECO:0000256" key="2">
    <source>
        <dbReference type="ARBA" id="ARBA00013064"/>
    </source>
</evidence>
<proteinExistence type="inferred from homology"/>
<evidence type="ECO:0000259" key="6">
    <source>
        <dbReference type="PROSITE" id="PS50054"/>
    </source>
</evidence>
<accession>A0A9N9BP88</accession>
<feature type="compositionally biased region" description="Polar residues" evidence="5">
    <location>
        <begin position="117"/>
        <end position="133"/>
    </location>
</feature>
<evidence type="ECO:0000313" key="8">
    <source>
        <dbReference type="EMBL" id="CAG8572855.1"/>
    </source>
</evidence>
<keyword evidence="9" id="KW-1185">Reference proteome</keyword>
<feature type="compositionally biased region" description="Polar residues" evidence="5">
    <location>
        <begin position="568"/>
        <end position="584"/>
    </location>
</feature>
<feature type="region of interest" description="Disordered" evidence="5">
    <location>
        <begin position="426"/>
        <end position="585"/>
    </location>
</feature>
<dbReference type="InterPro" id="IPR016130">
    <property type="entry name" value="Tyr_Pase_AS"/>
</dbReference>
<reference evidence="8" key="1">
    <citation type="submission" date="2021-06" db="EMBL/GenBank/DDBJ databases">
        <authorList>
            <person name="Kallberg Y."/>
            <person name="Tangrot J."/>
            <person name="Rosling A."/>
        </authorList>
    </citation>
    <scope>NUCLEOTIDE SEQUENCE</scope>
    <source>
        <strain evidence="8">IA702</strain>
    </source>
</reference>
<dbReference type="SMART" id="SM00195">
    <property type="entry name" value="DSPc"/>
    <property type="match status" value="1"/>
</dbReference>
<dbReference type="GO" id="GO:0033550">
    <property type="term" value="F:MAP kinase tyrosine phosphatase activity"/>
    <property type="evidence" value="ECO:0007669"/>
    <property type="project" value="TreeGrafter"/>
</dbReference>
<evidence type="ECO:0000313" key="9">
    <source>
        <dbReference type="Proteomes" id="UP000789572"/>
    </source>
</evidence>
<feature type="domain" description="Tyrosine-protein phosphatase" evidence="6">
    <location>
        <begin position="184"/>
        <end position="424"/>
    </location>
</feature>
<dbReference type="InterPro" id="IPR020422">
    <property type="entry name" value="TYR_PHOSPHATASE_DUAL_dom"/>
</dbReference>
<feature type="compositionally biased region" description="Pro residues" evidence="5">
    <location>
        <begin position="516"/>
        <end position="525"/>
    </location>
</feature>
<keyword evidence="4" id="KW-0904">Protein phosphatase</keyword>
<feature type="region of interest" description="Disordered" evidence="5">
    <location>
        <begin position="276"/>
        <end position="316"/>
    </location>
</feature>
<evidence type="ECO:0000259" key="7">
    <source>
        <dbReference type="PROSITE" id="PS50056"/>
    </source>
</evidence>